<proteinExistence type="predicted"/>
<reference evidence="1" key="1">
    <citation type="submission" date="2020-10" db="EMBL/GenBank/DDBJ databases">
        <authorList>
            <person name="Gilroy R."/>
        </authorList>
    </citation>
    <scope>NUCLEOTIDE SEQUENCE</scope>
    <source>
        <strain evidence="1">7463</strain>
    </source>
</reference>
<gene>
    <name evidence="1" type="ORF">IAC56_03370</name>
</gene>
<evidence type="ECO:0000313" key="1">
    <source>
        <dbReference type="EMBL" id="HIU37298.1"/>
    </source>
</evidence>
<dbReference type="InterPro" id="IPR025528">
    <property type="entry name" value="BrnA_antitoxin"/>
</dbReference>
<accession>A0A9D1IHA5</accession>
<sequence length="96" mass="11267">MTTVTFELKNKKPMTEEERRRLLDIRDEDIDYSDIAQIPDNFADEAVRGLLYRPVKKSISIRIDADVLIWLKSQGKGYQTRINTILRQAMLKELKV</sequence>
<evidence type="ECO:0000313" key="2">
    <source>
        <dbReference type="Proteomes" id="UP000824083"/>
    </source>
</evidence>
<dbReference type="Pfam" id="PF14384">
    <property type="entry name" value="BrnA_antitoxin"/>
    <property type="match status" value="1"/>
</dbReference>
<protein>
    <submittedName>
        <fullName evidence="1">BrnA antitoxin family protein</fullName>
    </submittedName>
</protein>
<comment type="caution">
    <text evidence="1">The sequence shown here is derived from an EMBL/GenBank/DDBJ whole genome shotgun (WGS) entry which is preliminary data.</text>
</comment>
<dbReference type="EMBL" id="DVMY01000057">
    <property type="protein sequence ID" value="HIU37298.1"/>
    <property type="molecule type" value="Genomic_DNA"/>
</dbReference>
<dbReference type="AlphaFoldDB" id="A0A9D1IHA5"/>
<reference evidence="1" key="2">
    <citation type="journal article" date="2021" name="PeerJ">
        <title>Extensive microbial diversity within the chicken gut microbiome revealed by metagenomics and culture.</title>
        <authorList>
            <person name="Gilroy R."/>
            <person name="Ravi A."/>
            <person name="Getino M."/>
            <person name="Pursley I."/>
            <person name="Horton D.L."/>
            <person name="Alikhan N.F."/>
            <person name="Baker D."/>
            <person name="Gharbi K."/>
            <person name="Hall N."/>
            <person name="Watson M."/>
            <person name="Adriaenssens E.M."/>
            <person name="Foster-Nyarko E."/>
            <person name="Jarju S."/>
            <person name="Secka A."/>
            <person name="Antonio M."/>
            <person name="Oren A."/>
            <person name="Chaudhuri R.R."/>
            <person name="La Ragione R."/>
            <person name="Hildebrand F."/>
            <person name="Pallen M.J."/>
        </authorList>
    </citation>
    <scope>NUCLEOTIDE SEQUENCE</scope>
    <source>
        <strain evidence="1">7463</strain>
    </source>
</reference>
<dbReference type="Proteomes" id="UP000824083">
    <property type="component" value="Unassembled WGS sequence"/>
</dbReference>
<organism evidence="1 2">
    <name type="scientific">Candidatus Aphodousia faecigallinarum</name>
    <dbReference type="NCBI Taxonomy" id="2840677"/>
    <lineage>
        <taxon>Bacteria</taxon>
        <taxon>Pseudomonadati</taxon>
        <taxon>Pseudomonadota</taxon>
        <taxon>Betaproteobacteria</taxon>
        <taxon>Burkholderiales</taxon>
        <taxon>Sutterellaceae</taxon>
        <taxon>Sutterellaceae incertae sedis</taxon>
        <taxon>Candidatus Aphodousia</taxon>
    </lineage>
</organism>
<name>A0A9D1IHA5_9BURK</name>